<keyword evidence="2" id="KW-1185">Reference proteome</keyword>
<evidence type="ECO:0000313" key="1">
    <source>
        <dbReference type="EMBL" id="KAJ8687871.1"/>
    </source>
</evidence>
<dbReference type="Proteomes" id="UP001239111">
    <property type="component" value="Chromosome 1"/>
</dbReference>
<proteinExistence type="predicted"/>
<accession>A0ACC2PY62</accession>
<name>A0ACC2PY62_9HYME</name>
<evidence type="ECO:0000313" key="2">
    <source>
        <dbReference type="Proteomes" id="UP001239111"/>
    </source>
</evidence>
<comment type="caution">
    <text evidence="1">The sequence shown here is derived from an EMBL/GenBank/DDBJ whole genome shotgun (WGS) entry which is preliminary data.</text>
</comment>
<protein>
    <submittedName>
        <fullName evidence="1">Uncharacterized protein</fullName>
    </submittedName>
</protein>
<gene>
    <name evidence="1" type="ORF">QAD02_023666</name>
</gene>
<reference evidence="1" key="1">
    <citation type="submission" date="2023-04" db="EMBL/GenBank/DDBJ databases">
        <title>A chromosome-level genome assembly of the parasitoid wasp Eretmocerus hayati.</title>
        <authorList>
            <person name="Zhong Y."/>
            <person name="Liu S."/>
            <person name="Liu Y."/>
        </authorList>
    </citation>
    <scope>NUCLEOTIDE SEQUENCE</scope>
    <source>
        <strain evidence="1">ZJU_SS_LIU_2023</strain>
    </source>
</reference>
<dbReference type="EMBL" id="CM056741">
    <property type="protein sequence ID" value="KAJ8687871.1"/>
    <property type="molecule type" value="Genomic_DNA"/>
</dbReference>
<organism evidence="1 2">
    <name type="scientific">Eretmocerus hayati</name>
    <dbReference type="NCBI Taxonomy" id="131215"/>
    <lineage>
        <taxon>Eukaryota</taxon>
        <taxon>Metazoa</taxon>
        <taxon>Ecdysozoa</taxon>
        <taxon>Arthropoda</taxon>
        <taxon>Hexapoda</taxon>
        <taxon>Insecta</taxon>
        <taxon>Pterygota</taxon>
        <taxon>Neoptera</taxon>
        <taxon>Endopterygota</taxon>
        <taxon>Hymenoptera</taxon>
        <taxon>Apocrita</taxon>
        <taxon>Proctotrupomorpha</taxon>
        <taxon>Chalcidoidea</taxon>
        <taxon>Aphelinidae</taxon>
        <taxon>Aphelininae</taxon>
        <taxon>Eretmocerus</taxon>
    </lineage>
</organism>
<sequence>MFYNRTQMPSECIANPLQRELADSIIRMQPLDEIRILLACGAKPNEPVTQGLRPLHYAVWQRYFDAAQLLLVRGADIDARDECGYSALHLAAEHGHLNLVKMLLERGAKVDHREDTSEQFPR</sequence>